<feature type="compositionally biased region" description="Polar residues" evidence="1">
    <location>
        <begin position="448"/>
        <end position="464"/>
    </location>
</feature>
<feature type="compositionally biased region" description="Low complexity" evidence="1">
    <location>
        <begin position="81"/>
        <end position="100"/>
    </location>
</feature>
<feature type="compositionally biased region" description="Low complexity" evidence="1">
    <location>
        <begin position="754"/>
        <end position="764"/>
    </location>
</feature>
<evidence type="ECO:0000256" key="1">
    <source>
        <dbReference type="SAM" id="MobiDB-lite"/>
    </source>
</evidence>
<feature type="compositionally biased region" description="Low complexity" evidence="1">
    <location>
        <begin position="154"/>
        <end position="168"/>
    </location>
</feature>
<feature type="region of interest" description="Disordered" evidence="1">
    <location>
        <begin position="1106"/>
        <end position="1167"/>
    </location>
</feature>
<proteinExistence type="predicted"/>
<feature type="compositionally biased region" description="Low complexity" evidence="1">
    <location>
        <begin position="43"/>
        <end position="54"/>
    </location>
</feature>
<feature type="region of interest" description="Disordered" evidence="1">
    <location>
        <begin position="24"/>
        <end position="118"/>
    </location>
</feature>
<protein>
    <submittedName>
        <fullName evidence="2">Uncharacterized protein</fullName>
    </submittedName>
</protein>
<feature type="compositionally biased region" description="Low complexity" evidence="1">
    <location>
        <begin position="672"/>
        <end position="689"/>
    </location>
</feature>
<accession>A0A6A3XE49</accession>
<name>A0A6A3XE49_9STRA</name>
<feature type="compositionally biased region" description="Low complexity" evidence="1">
    <location>
        <begin position="1107"/>
        <end position="1121"/>
    </location>
</feature>
<gene>
    <name evidence="2" type="ORF">PF002_g21834</name>
</gene>
<organism evidence="2 3">
    <name type="scientific">Phytophthora fragariae</name>
    <dbReference type="NCBI Taxonomy" id="53985"/>
    <lineage>
        <taxon>Eukaryota</taxon>
        <taxon>Sar</taxon>
        <taxon>Stramenopiles</taxon>
        <taxon>Oomycota</taxon>
        <taxon>Peronosporomycetes</taxon>
        <taxon>Peronosporales</taxon>
        <taxon>Peronosporaceae</taxon>
        <taxon>Phytophthora</taxon>
    </lineage>
</organism>
<dbReference type="AlphaFoldDB" id="A0A6A3XE49"/>
<feature type="compositionally biased region" description="Basic residues" evidence="1">
    <location>
        <begin position="715"/>
        <end position="734"/>
    </location>
</feature>
<feature type="compositionally biased region" description="Low complexity" evidence="1">
    <location>
        <begin position="545"/>
        <end position="563"/>
    </location>
</feature>
<feature type="region of interest" description="Disordered" evidence="1">
    <location>
        <begin position="448"/>
        <end position="701"/>
    </location>
</feature>
<dbReference type="Proteomes" id="UP000440367">
    <property type="component" value="Unassembled WGS sequence"/>
</dbReference>
<feature type="compositionally biased region" description="Acidic residues" evidence="1">
    <location>
        <begin position="473"/>
        <end position="483"/>
    </location>
</feature>
<comment type="caution">
    <text evidence="2">The sequence shown here is derived from an EMBL/GenBank/DDBJ whole genome shotgun (WGS) entry which is preliminary data.</text>
</comment>
<feature type="compositionally biased region" description="Polar residues" evidence="1">
    <location>
        <begin position="56"/>
        <end position="80"/>
    </location>
</feature>
<feature type="compositionally biased region" description="Basic residues" evidence="1">
    <location>
        <begin position="492"/>
        <end position="526"/>
    </location>
</feature>
<reference evidence="2 3" key="1">
    <citation type="submission" date="2018-08" db="EMBL/GenBank/DDBJ databases">
        <title>Genomic investigation of the strawberry pathogen Phytophthora fragariae indicates pathogenicity is determined by transcriptional variation in three key races.</title>
        <authorList>
            <person name="Adams T.M."/>
            <person name="Armitage A.D."/>
            <person name="Sobczyk M.K."/>
            <person name="Bates H.J."/>
            <person name="Dunwell J.M."/>
            <person name="Nellist C.F."/>
            <person name="Harrison R.J."/>
        </authorList>
    </citation>
    <scope>NUCLEOTIDE SEQUENCE [LARGE SCALE GENOMIC DNA]</scope>
    <source>
        <strain evidence="2 3">BC-1</strain>
    </source>
</reference>
<feature type="region of interest" description="Disordered" evidence="1">
    <location>
        <begin position="154"/>
        <end position="184"/>
    </location>
</feature>
<evidence type="ECO:0000313" key="2">
    <source>
        <dbReference type="EMBL" id="KAE9200444.1"/>
    </source>
</evidence>
<dbReference type="EMBL" id="QXGD01001715">
    <property type="protein sequence ID" value="KAE9200444.1"/>
    <property type="molecule type" value="Genomic_DNA"/>
</dbReference>
<feature type="region of interest" description="Disordered" evidence="1">
    <location>
        <begin position="714"/>
        <end position="798"/>
    </location>
</feature>
<feature type="compositionally biased region" description="Acidic residues" evidence="1">
    <location>
        <begin position="1139"/>
        <end position="1155"/>
    </location>
</feature>
<feature type="compositionally biased region" description="Low complexity" evidence="1">
    <location>
        <begin position="109"/>
        <end position="118"/>
    </location>
</feature>
<sequence>MPHAIAQAQGAIRAVGAALGFDSSRPQEAARVAVQQPCDEDSPGAPAVDAAPAGTVNGTPPSGSVSPSEDASTEVLSSPIVTPSPSAGVPSSPTSVPASAHGASDEPQPANAVGAPAVPGPMIAIPEVASGRAGQAPPTPVRPSVGGAVLNLAAPQSQSSPRQRCQSPASPPNSPHDPSRFCRTNSRYAVPPVEPVPSARESASAYALEGVIQDASDSAVRRLEAYNERYFTNLAHLMVGLVRCPPLRVDPDLDRRLEGAHDLDTIVHAVAPGANTPPADWDTEMEILRVDVRYHRDQLRECVKWLYKETDLRRQAESLCAVVSNERNVAVEEACALREERDEVSRQAVLAAVSLQKSADIIDLLKARIGEYAKKIERARTTIRNDRLEIKKGLSDLTSCLKTFHQYLESRQRDRESGCLVDHGTDTALPEGFQVLLYQVRSIQLHPTETSAGSKRPVSSSSATVHAGHESDSSPDESSEDSDVVFVEPPAKRRKRSSTSPKSKKKRSSSHSKSKGRSSSQHKSRLGKPSVDLRTKSSPSATTQGASSAPSSGHAGASPGVAAESQRLAINQSAPVAPPPCALPAVTVPSSTAGCTPPPSPRRPEASAASPSPSGPPPAAPGAAASVRNSPFETAVVIPPRRDGRPVRPASTVASLQSKSAVERENASDAMVLGSNPSGSSSSVRSVAGQDAGDGFVYGSPSMTFETMVIGTKARAAKPVKVAKPKPAKPKSSKVAKPPKAVKPPRVVKHSVPSRKPVSSPSSRALRPESSPPSRGKTSSAKTSKKHSDSASQVLDPPFTAPGAKECWTMIKEIRVSKSIPVSVLIQCSVDGIKAFANWTDPDHPYQRLLASLPDEPCLFDASEFMPDKTISIRAAGVAIVVKLWRQLRGKAFGPTEKDDLGFALYERGHWVATASVERWLQQLAAVLGETSELYLAILAAWTEYARDRNARADRLRLQIPKRLWTWCLPDADGEVSCSPEVLFEPSILLYSLEPLPWAPGSADWVKEVLAVDGHEPWRNCWVDVPAAHPYNTSFAPCNPKVPLFVPTGFNFQQVASAVQVDSSLDPCDVTAQWVQDYTDYHGPRPAAEAEEEDDEVLSEGNLSVTSAASGSSKRASSKHSSLTHAPPVQSDDGGAGAEEADDSADSAAEDEESPGESVSKPPRAAIRLDVLPRWPRRPSSAGAELLLSPRAHVVWTSSCLVVTL</sequence>
<evidence type="ECO:0000313" key="3">
    <source>
        <dbReference type="Proteomes" id="UP000440367"/>
    </source>
</evidence>